<organism evidence="10 11">
    <name type="scientific">Actinopolyspora biskrensis</name>
    <dbReference type="NCBI Taxonomy" id="1470178"/>
    <lineage>
        <taxon>Bacteria</taxon>
        <taxon>Bacillati</taxon>
        <taxon>Actinomycetota</taxon>
        <taxon>Actinomycetes</taxon>
        <taxon>Actinopolysporales</taxon>
        <taxon>Actinopolysporaceae</taxon>
        <taxon>Actinopolyspora</taxon>
    </lineage>
</organism>
<gene>
    <name evidence="10" type="ORF">FHR84_000757</name>
</gene>
<dbReference type="PANTHER" id="PTHR43744:SF12">
    <property type="entry name" value="ABC TRANSPORTER PERMEASE PROTEIN MG189-RELATED"/>
    <property type="match status" value="1"/>
</dbReference>
<evidence type="ECO:0000313" key="10">
    <source>
        <dbReference type="EMBL" id="NYH77443.1"/>
    </source>
</evidence>
<keyword evidence="5 7" id="KW-1133">Transmembrane helix</keyword>
<keyword evidence="10" id="KW-0762">Sugar transport</keyword>
<reference evidence="10 11" key="1">
    <citation type="submission" date="2020-07" db="EMBL/GenBank/DDBJ databases">
        <title>Genomic Encyclopedia of Type Strains, Phase III (KMG-III): the genomes of soil and plant-associated and newly described type strains.</title>
        <authorList>
            <person name="Whitman W."/>
        </authorList>
    </citation>
    <scope>NUCLEOTIDE SEQUENCE [LARGE SCALE GENOMIC DNA]</scope>
    <source>
        <strain evidence="10 11">CECT 8576</strain>
    </source>
</reference>
<feature type="region of interest" description="Disordered" evidence="8">
    <location>
        <begin position="1"/>
        <end position="30"/>
    </location>
</feature>
<comment type="caution">
    <text evidence="10">The sequence shown here is derived from an EMBL/GenBank/DDBJ whole genome shotgun (WGS) entry which is preliminary data.</text>
</comment>
<dbReference type="CDD" id="cd06261">
    <property type="entry name" value="TM_PBP2"/>
    <property type="match status" value="1"/>
</dbReference>
<evidence type="ECO:0000256" key="7">
    <source>
        <dbReference type="RuleBase" id="RU363032"/>
    </source>
</evidence>
<evidence type="ECO:0000259" key="9">
    <source>
        <dbReference type="PROSITE" id="PS50928"/>
    </source>
</evidence>
<feature type="transmembrane region" description="Helical" evidence="7">
    <location>
        <begin position="102"/>
        <end position="122"/>
    </location>
</feature>
<evidence type="ECO:0000256" key="1">
    <source>
        <dbReference type="ARBA" id="ARBA00004651"/>
    </source>
</evidence>
<feature type="transmembrane region" description="Helical" evidence="7">
    <location>
        <begin position="134"/>
        <end position="154"/>
    </location>
</feature>
<evidence type="ECO:0000256" key="5">
    <source>
        <dbReference type="ARBA" id="ARBA00022989"/>
    </source>
</evidence>
<evidence type="ECO:0000256" key="4">
    <source>
        <dbReference type="ARBA" id="ARBA00022692"/>
    </source>
</evidence>
<evidence type="ECO:0000256" key="2">
    <source>
        <dbReference type="ARBA" id="ARBA00022448"/>
    </source>
</evidence>
<dbReference type="PANTHER" id="PTHR43744">
    <property type="entry name" value="ABC TRANSPORTER PERMEASE PROTEIN MG189-RELATED-RELATED"/>
    <property type="match status" value="1"/>
</dbReference>
<dbReference type="Proteomes" id="UP000548304">
    <property type="component" value="Unassembled WGS sequence"/>
</dbReference>
<dbReference type="InterPro" id="IPR035906">
    <property type="entry name" value="MetI-like_sf"/>
</dbReference>
<evidence type="ECO:0000256" key="3">
    <source>
        <dbReference type="ARBA" id="ARBA00022475"/>
    </source>
</evidence>
<evidence type="ECO:0000313" key="11">
    <source>
        <dbReference type="Proteomes" id="UP000548304"/>
    </source>
</evidence>
<comment type="similarity">
    <text evidence="7">Belongs to the binding-protein-dependent transport system permease family.</text>
</comment>
<keyword evidence="3" id="KW-1003">Cell membrane</keyword>
<feature type="domain" description="ABC transmembrane type-1" evidence="9">
    <location>
        <begin position="98"/>
        <end position="290"/>
    </location>
</feature>
<dbReference type="PROSITE" id="PS50928">
    <property type="entry name" value="ABC_TM1"/>
    <property type="match status" value="1"/>
</dbReference>
<name>A0A852Z5D3_9ACTN</name>
<evidence type="ECO:0000256" key="8">
    <source>
        <dbReference type="SAM" id="MobiDB-lite"/>
    </source>
</evidence>
<keyword evidence="2 7" id="KW-0813">Transport</keyword>
<evidence type="ECO:0000256" key="6">
    <source>
        <dbReference type="ARBA" id="ARBA00023136"/>
    </source>
</evidence>
<sequence>MSASTTVNATSAVGGPPGRSGRRGGREPSPWTSRTVVHAMLGIAALYSVLPLVWLVTSSTKSLGDFSTTSAFEFADWNLPANLRALFSEADGVFLAWARNSVLYAGVGAVLGALICTACGYAVAKLDFPGRRTLFAVTLTGVLVPTTALALPLYLMASEFRLVDTFWAVFLPLLTNPFGVYLARVYAEAAVPDEVLEAARIDGSGELKTFFRVALPMMRPGFVTIILFQFVQIWNNFFLPLVMLTDPRLFPLSLGLYQWSTRVSQFPQYNPLVITGSLLAVFPIIVAFLVLQRQWRSGLTAGSVK</sequence>
<comment type="subcellular location">
    <subcellularLocation>
        <location evidence="1 7">Cell membrane</location>
        <topology evidence="1 7">Multi-pass membrane protein</topology>
    </subcellularLocation>
</comment>
<dbReference type="InterPro" id="IPR000515">
    <property type="entry name" value="MetI-like"/>
</dbReference>
<feature type="transmembrane region" description="Helical" evidence="7">
    <location>
        <begin position="272"/>
        <end position="291"/>
    </location>
</feature>
<keyword evidence="11" id="KW-1185">Reference proteome</keyword>
<dbReference type="Gene3D" id="1.10.3720.10">
    <property type="entry name" value="MetI-like"/>
    <property type="match status" value="1"/>
</dbReference>
<keyword evidence="6 7" id="KW-0472">Membrane</keyword>
<dbReference type="Pfam" id="PF00528">
    <property type="entry name" value="BPD_transp_1"/>
    <property type="match status" value="1"/>
</dbReference>
<protein>
    <submittedName>
        <fullName evidence="10">Multiple sugar transport system permease protein</fullName>
    </submittedName>
</protein>
<feature type="compositionally biased region" description="Polar residues" evidence="8">
    <location>
        <begin position="1"/>
        <end position="11"/>
    </location>
</feature>
<feature type="transmembrane region" description="Helical" evidence="7">
    <location>
        <begin position="36"/>
        <end position="56"/>
    </location>
</feature>
<dbReference type="SUPFAM" id="SSF161098">
    <property type="entry name" value="MetI-like"/>
    <property type="match status" value="1"/>
</dbReference>
<dbReference type="AlphaFoldDB" id="A0A852Z5D3"/>
<dbReference type="GO" id="GO:0005886">
    <property type="term" value="C:plasma membrane"/>
    <property type="evidence" value="ECO:0007669"/>
    <property type="project" value="UniProtKB-SubCell"/>
</dbReference>
<keyword evidence="4 7" id="KW-0812">Transmembrane</keyword>
<dbReference type="GO" id="GO:0055085">
    <property type="term" value="P:transmembrane transport"/>
    <property type="evidence" value="ECO:0007669"/>
    <property type="project" value="InterPro"/>
</dbReference>
<proteinExistence type="inferred from homology"/>
<feature type="transmembrane region" description="Helical" evidence="7">
    <location>
        <begin position="166"/>
        <end position="183"/>
    </location>
</feature>
<dbReference type="EMBL" id="JACBYW010000001">
    <property type="protein sequence ID" value="NYH77443.1"/>
    <property type="molecule type" value="Genomic_DNA"/>
</dbReference>
<feature type="transmembrane region" description="Helical" evidence="7">
    <location>
        <begin position="222"/>
        <end position="244"/>
    </location>
</feature>
<accession>A0A852Z5D3</accession>